<comment type="caution">
    <text evidence="3">The sequence shown here is derived from an EMBL/GenBank/DDBJ whole genome shotgun (WGS) entry which is preliminary data.</text>
</comment>
<evidence type="ECO:0000313" key="3">
    <source>
        <dbReference type="EMBL" id="GAA4104944.1"/>
    </source>
</evidence>
<feature type="domain" description="AsmA" evidence="2">
    <location>
        <begin position="1"/>
        <end position="681"/>
    </location>
</feature>
<reference evidence="4" key="1">
    <citation type="journal article" date="2019" name="Int. J. Syst. Evol. Microbiol.">
        <title>The Global Catalogue of Microorganisms (GCM) 10K type strain sequencing project: providing services to taxonomists for standard genome sequencing and annotation.</title>
        <authorList>
            <consortium name="The Broad Institute Genomics Platform"/>
            <consortium name="The Broad Institute Genome Sequencing Center for Infectious Disease"/>
            <person name="Wu L."/>
            <person name="Ma J."/>
        </authorList>
    </citation>
    <scope>NUCLEOTIDE SEQUENCE [LARGE SCALE GENOMIC DNA]</scope>
    <source>
        <strain evidence="4">JCM 17304</strain>
    </source>
</reference>
<protein>
    <recommendedName>
        <fullName evidence="2">AsmA domain-containing protein</fullName>
    </recommendedName>
</protein>
<dbReference type="InterPro" id="IPR052894">
    <property type="entry name" value="AsmA-related"/>
</dbReference>
<dbReference type="EMBL" id="BAABDM010000010">
    <property type="protein sequence ID" value="GAA4104944.1"/>
    <property type="molecule type" value="Genomic_DNA"/>
</dbReference>
<dbReference type="PANTHER" id="PTHR30441">
    <property type="entry name" value="DUF748 DOMAIN-CONTAINING PROTEIN"/>
    <property type="match status" value="1"/>
</dbReference>
<feature type="compositionally biased region" description="Polar residues" evidence="1">
    <location>
        <begin position="487"/>
        <end position="497"/>
    </location>
</feature>
<keyword evidence="4" id="KW-1185">Reference proteome</keyword>
<evidence type="ECO:0000259" key="2">
    <source>
        <dbReference type="Pfam" id="PF05170"/>
    </source>
</evidence>
<name>A0ABP7X664_9GAMM</name>
<dbReference type="RefSeq" id="WP_344938399.1">
    <property type="nucleotide sequence ID" value="NZ_BAABDM010000010.1"/>
</dbReference>
<feature type="region of interest" description="Disordered" evidence="1">
    <location>
        <begin position="476"/>
        <end position="497"/>
    </location>
</feature>
<proteinExistence type="predicted"/>
<sequence>MPSALKYALIGLLSVAVLAGSTLAALVFWIDPNMFKGEIEKLAADQGLILKLEGDLSWQIFPDIQIAVGKASLATADTTPTTDIKAGSTEIVRFEQAQLAVALKPLLQKELVIKGVALTGLHANLVVDKNGVGNWSKIGNQTAPSEKPVSTDSNATQELGIQKLRLENSTLHYSNAQTGQNISLENLNVSGDSIQLNNTEFPLQLSTSITFKDAKQDLAADIELSAKLQINNTLDNFIVSDGDIHLSADHRNEQAKVSAKTRVKLSATANLKDALIWSLSNVDVQDTSLQFNATDGTELKLNAFSLNGSVQPGGAPNKLRVKTDLSYSPPNQATISTQITLESLVSVDAELNSFSSENTLMTTTIGDETISVKTSAKATISPLTYQANMQASPANLRKIAKTLAISLPEMANANSLSSVGVSAALKGDDKQLSIADLNITLDASTITGELSLPLVEPKNKLTKVSLNIDKVNIDHYLPPPSPKEATQAKSTPAPSSDNLALPSEMLNALNIDASIKAGELTVSQLPFKNLNLKLAAKHGISQISPASGLLYDSPFKITAEMDSRATAAKFQFKADSKQLPIGKVLTALDISQELSGLSDVDIALSTSGATVSGLKKNLDGTIALSAQQLRLVNMNIERAFCQLVTRLQQETFDPNNWAQYTDLQDTTTKIVITKGVARIEQLNAGVTKLALSGSGKVDLTSDSFDVVLNSRLAQVDQDTMACKINNEKLLNRDIPIRCKASFDSVGATSCLPDFRVIEDIAKEKAKNKVEEKAQELIDRKMGGENGEAAKQLFNQFFKK</sequence>
<evidence type="ECO:0000256" key="1">
    <source>
        <dbReference type="SAM" id="MobiDB-lite"/>
    </source>
</evidence>
<organism evidence="3 4">
    <name type="scientific">Zhongshania borealis</name>
    <dbReference type="NCBI Taxonomy" id="889488"/>
    <lineage>
        <taxon>Bacteria</taxon>
        <taxon>Pseudomonadati</taxon>
        <taxon>Pseudomonadota</taxon>
        <taxon>Gammaproteobacteria</taxon>
        <taxon>Cellvibrionales</taxon>
        <taxon>Spongiibacteraceae</taxon>
        <taxon>Zhongshania</taxon>
    </lineage>
</organism>
<dbReference type="PANTHER" id="PTHR30441:SF8">
    <property type="entry name" value="DUF748 DOMAIN-CONTAINING PROTEIN"/>
    <property type="match status" value="1"/>
</dbReference>
<gene>
    <name evidence="3" type="ORF">GCM10022414_34160</name>
</gene>
<dbReference type="InterPro" id="IPR007844">
    <property type="entry name" value="AsmA"/>
</dbReference>
<dbReference type="Pfam" id="PF05170">
    <property type="entry name" value="AsmA"/>
    <property type="match status" value="1"/>
</dbReference>
<dbReference type="Proteomes" id="UP001500392">
    <property type="component" value="Unassembled WGS sequence"/>
</dbReference>
<evidence type="ECO:0000313" key="4">
    <source>
        <dbReference type="Proteomes" id="UP001500392"/>
    </source>
</evidence>
<accession>A0ABP7X664</accession>